<feature type="domain" description="PWWP" evidence="2">
    <location>
        <begin position="184"/>
        <end position="245"/>
    </location>
</feature>
<dbReference type="Pfam" id="PF00855">
    <property type="entry name" value="PWWP"/>
    <property type="match status" value="2"/>
</dbReference>
<dbReference type="InterPro" id="IPR052657">
    <property type="entry name" value="PDP_family_Arabidopsis"/>
</dbReference>
<evidence type="ECO:0000259" key="2">
    <source>
        <dbReference type="PROSITE" id="PS50812"/>
    </source>
</evidence>
<name>S8C3F0_9LAMI</name>
<evidence type="ECO:0000313" key="4">
    <source>
        <dbReference type="Proteomes" id="UP000015453"/>
    </source>
</evidence>
<feature type="domain" description="PWWP" evidence="2">
    <location>
        <begin position="63"/>
        <end position="124"/>
    </location>
</feature>
<feature type="compositionally biased region" description="Basic and acidic residues" evidence="1">
    <location>
        <begin position="571"/>
        <end position="592"/>
    </location>
</feature>
<organism evidence="3 4">
    <name type="scientific">Genlisea aurea</name>
    <dbReference type="NCBI Taxonomy" id="192259"/>
    <lineage>
        <taxon>Eukaryota</taxon>
        <taxon>Viridiplantae</taxon>
        <taxon>Streptophyta</taxon>
        <taxon>Embryophyta</taxon>
        <taxon>Tracheophyta</taxon>
        <taxon>Spermatophyta</taxon>
        <taxon>Magnoliopsida</taxon>
        <taxon>eudicotyledons</taxon>
        <taxon>Gunneridae</taxon>
        <taxon>Pentapetalae</taxon>
        <taxon>asterids</taxon>
        <taxon>lamiids</taxon>
        <taxon>Lamiales</taxon>
        <taxon>Lentibulariaceae</taxon>
        <taxon>Genlisea</taxon>
    </lineage>
</organism>
<comment type="caution">
    <text evidence="3">The sequence shown here is derived from an EMBL/GenBank/DDBJ whole genome shotgun (WGS) entry which is preliminary data.</text>
</comment>
<dbReference type="Proteomes" id="UP000015453">
    <property type="component" value="Unassembled WGS sequence"/>
</dbReference>
<dbReference type="AlphaFoldDB" id="S8C3F0"/>
<gene>
    <name evidence="3" type="ORF">M569_15946</name>
</gene>
<feature type="region of interest" description="Disordered" evidence="1">
    <location>
        <begin position="821"/>
        <end position="872"/>
    </location>
</feature>
<protein>
    <recommendedName>
        <fullName evidence="2">PWWP domain-containing protein</fullName>
    </recommendedName>
</protein>
<feature type="region of interest" description="Disordered" evidence="1">
    <location>
        <begin position="345"/>
        <end position="366"/>
    </location>
</feature>
<dbReference type="CDD" id="cd05162">
    <property type="entry name" value="PWWP"/>
    <property type="match status" value="2"/>
</dbReference>
<dbReference type="InterPro" id="IPR000313">
    <property type="entry name" value="PWWP_dom"/>
</dbReference>
<sequence>MKKLVSLSDVSTTVNLSAENGGKFSEKIDSQMEFGDDDDDDAENGFTCVESDGVVESEPTFVLGDLVWARTRTGLWWPGVICDPSTSLPKSSTNMERGDILVKYFCNPNHAWCGISDLKSFSKHFDEMSCQSNSVPFRGAVRQGLNPDKRSKKIRSQIEVADADDSENGFKSDGDIESEATFDSGDFVWARTRKKLWWPGVICDPSTTSAYKPSKIRRGNILVKYFSNRNHAWCGISDLKSFSKHFDEMSCRSDSNHFSLAVDRAVSLIGELVAENMSCPCFSNGKKWDGNSELDVLYSPSRFEARKFLSRLRDVARNGGGAGGNKLESSIVMNHLFAFYRFRSEDGSDSRSGTKRKHSGKEIGNSKSKRAVKLNDSCYSSSEMLAELRSKALDHSKCSESLTGFYFGFRKSAFESGGEVAKTKGDGIGDEMAEKSDSNENHTFQVAESVSVEAFDNADPRNAKIPFGVAESVSVEVSVDQTSREDANSPKTGRKTDPNGGISEKTDQDHPDSNENRPSISISFGPSHEKQQDAAAVEKTPFRVAESAASVEVSADQTSRDDSSNSPKTGRKTDHNGGISEKTDQDHPDSNENRPSISISCGPSHEKQPQDAAADSRNAKFPFRVAEPSASVEDSSDQTSPEDVNSPKRGRKTDPGTSSCTSNGGISEKTVRDRPENRPSISVGRGPLYENVKIPFRVSKFASGKPNLDPIRKVTMAQYPSIVASKRTKRKPEETVENPSEEIPKNGEQQQQQQQSAAANLILEFDSLPPRETLIATLSRFGLVRESEIEAADDGTTVRIPYERIAEARFAFQSLEKNKPFGDALKSSKLDSPTPQDHHQQQQQQQHFTKTRNRPSISISTPGKVVNPDDVGSMKRNVEKMRSTLEKAGAGVSVEMRSKLENDINSFLEKVRSMSS</sequence>
<dbReference type="PANTHER" id="PTHR10688:SF6">
    <property type="entry name" value="SERINE_THREONINE-KINASE ATM"/>
    <property type="match status" value="1"/>
</dbReference>
<feature type="region of interest" description="Disordered" evidence="1">
    <location>
        <begin position="722"/>
        <end position="757"/>
    </location>
</feature>
<feature type="compositionally biased region" description="Basic and acidic residues" evidence="1">
    <location>
        <begin position="504"/>
        <end position="515"/>
    </location>
</feature>
<feature type="compositionally biased region" description="Basic and acidic residues" evidence="1">
    <location>
        <begin position="421"/>
        <end position="440"/>
    </location>
</feature>
<keyword evidence="4" id="KW-1185">Reference proteome</keyword>
<feature type="region of interest" description="Disordered" evidence="1">
    <location>
        <begin position="475"/>
        <end position="686"/>
    </location>
</feature>
<dbReference type="PROSITE" id="PS50812">
    <property type="entry name" value="PWWP"/>
    <property type="match status" value="2"/>
</dbReference>
<dbReference type="PANTHER" id="PTHR10688">
    <property type="entry name" value="PWWP DOMAIN-CONTAINING PROTEIN"/>
    <property type="match status" value="1"/>
</dbReference>
<feature type="region of interest" description="Disordered" evidence="1">
    <location>
        <begin position="419"/>
        <end position="441"/>
    </location>
</feature>
<evidence type="ECO:0000256" key="1">
    <source>
        <dbReference type="SAM" id="MobiDB-lite"/>
    </source>
</evidence>
<feature type="compositionally biased region" description="Low complexity" evidence="1">
    <location>
        <begin position="544"/>
        <end position="555"/>
    </location>
</feature>
<feature type="compositionally biased region" description="Polar residues" evidence="1">
    <location>
        <begin position="655"/>
        <end position="665"/>
    </location>
</feature>
<reference evidence="3 4" key="1">
    <citation type="journal article" date="2013" name="BMC Genomics">
        <title>The miniature genome of a carnivorous plant Genlisea aurea contains a low number of genes and short non-coding sequences.</title>
        <authorList>
            <person name="Leushkin E.V."/>
            <person name="Sutormin R.A."/>
            <person name="Nabieva E.R."/>
            <person name="Penin A.A."/>
            <person name="Kondrashov A.S."/>
            <person name="Logacheva M.D."/>
        </authorList>
    </citation>
    <scope>NUCLEOTIDE SEQUENCE [LARGE SCALE GENOMIC DNA]</scope>
</reference>
<dbReference type="EMBL" id="AUSU01008838">
    <property type="protein sequence ID" value="EPS58866.1"/>
    <property type="molecule type" value="Genomic_DNA"/>
</dbReference>
<dbReference type="SUPFAM" id="SSF63748">
    <property type="entry name" value="Tudor/PWWP/MBT"/>
    <property type="match status" value="2"/>
</dbReference>
<dbReference type="Gene3D" id="2.30.30.140">
    <property type="match status" value="2"/>
</dbReference>
<accession>S8C3F0</accession>
<evidence type="ECO:0000313" key="3">
    <source>
        <dbReference type="EMBL" id="EPS58866.1"/>
    </source>
</evidence>
<proteinExistence type="predicted"/>
<dbReference type="OrthoDB" id="21615at2759"/>